<proteinExistence type="predicted"/>
<feature type="region of interest" description="Disordered" evidence="1">
    <location>
        <begin position="1"/>
        <end position="23"/>
    </location>
</feature>
<dbReference type="SUPFAM" id="SSF53335">
    <property type="entry name" value="S-adenosyl-L-methionine-dependent methyltransferases"/>
    <property type="match status" value="1"/>
</dbReference>
<dbReference type="AlphaFoldDB" id="A0AAN8Z7N8"/>
<dbReference type="InterPro" id="IPR005299">
    <property type="entry name" value="MeTrfase_7"/>
</dbReference>
<keyword evidence="3" id="KW-1185">Reference proteome</keyword>
<dbReference type="GO" id="GO:0008168">
    <property type="term" value="F:methyltransferase activity"/>
    <property type="evidence" value="ECO:0007669"/>
    <property type="project" value="UniProtKB-KW"/>
</dbReference>
<dbReference type="Proteomes" id="UP001370490">
    <property type="component" value="Unassembled WGS sequence"/>
</dbReference>
<comment type="caution">
    <text evidence="2">The sequence shown here is derived from an EMBL/GenBank/DDBJ whole genome shotgun (WGS) entry which is preliminary data.</text>
</comment>
<name>A0AAN8Z7N8_9MAGN</name>
<reference evidence="2 3" key="1">
    <citation type="submission" date="2023-12" db="EMBL/GenBank/DDBJ databases">
        <title>A high-quality genome assembly for Dillenia turbinata (Dilleniales).</title>
        <authorList>
            <person name="Chanderbali A."/>
        </authorList>
    </citation>
    <scope>NUCLEOTIDE SEQUENCE [LARGE SCALE GENOMIC DNA]</scope>
    <source>
        <strain evidence="2">LSX21</strain>
        <tissue evidence="2">Leaf</tissue>
    </source>
</reference>
<evidence type="ECO:0000313" key="3">
    <source>
        <dbReference type="Proteomes" id="UP001370490"/>
    </source>
</evidence>
<dbReference type="GO" id="GO:0032259">
    <property type="term" value="P:methylation"/>
    <property type="evidence" value="ECO:0007669"/>
    <property type="project" value="UniProtKB-KW"/>
</dbReference>
<dbReference type="InterPro" id="IPR029063">
    <property type="entry name" value="SAM-dependent_MTases_sf"/>
</dbReference>
<accession>A0AAN8Z7N8</accession>
<protein>
    <submittedName>
        <fullName evidence="2">SAM dependent carboxyl methyltransferase</fullName>
    </submittedName>
</protein>
<evidence type="ECO:0000256" key="1">
    <source>
        <dbReference type="SAM" id="MobiDB-lite"/>
    </source>
</evidence>
<evidence type="ECO:0000313" key="2">
    <source>
        <dbReference type="EMBL" id="KAK6927902.1"/>
    </source>
</evidence>
<keyword evidence="2" id="KW-0489">Methyltransferase</keyword>
<dbReference type="PANTHER" id="PTHR31009">
    <property type="entry name" value="S-ADENOSYL-L-METHIONINE:CARBOXYL METHYLTRANSFERASE FAMILY PROTEIN"/>
    <property type="match status" value="1"/>
</dbReference>
<organism evidence="2 3">
    <name type="scientific">Dillenia turbinata</name>
    <dbReference type="NCBI Taxonomy" id="194707"/>
    <lineage>
        <taxon>Eukaryota</taxon>
        <taxon>Viridiplantae</taxon>
        <taxon>Streptophyta</taxon>
        <taxon>Embryophyta</taxon>
        <taxon>Tracheophyta</taxon>
        <taxon>Spermatophyta</taxon>
        <taxon>Magnoliopsida</taxon>
        <taxon>eudicotyledons</taxon>
        <taxon>Gunneridae</taxon>
        <taxon>Pentapetalae</taxon>
        <taxon>Dilleniales</taxon>
        <taxon>Dilleniaceae</taxon>
        <taxon>Dillenia</taxon>
    </lineage>
</organism>
<dbReference type="Gene3D" id="3.40.50.150">
    <property type="entry name" value="Vaccinia Virus protein VP39"/>
    <property type="match status" value="1"/>
</dbReference>
<dbReference type="Pfam" id="PF03492">
    <property type="entry name" value="Methyltransf_7"/>
    <property type="match status" value="1"/>
</dbReference>
<dbReference type="EMBL" id="JBAMMX010000014">
    <property type="protein sequence ID" value="KAK6927902.1"/>
    <property type="molecule type" value="Genomic_DNA"/>
</dbReference>
<sequence length="235" mass="26045">MAKQENNLLVGARPMTGGDGPNSYARNSVHQKGLVDAAKQMINEAIANEFDIKNQIFDFSSNPCFKIADFGCSVGPNTFISVQNIIDVVKSKYQLFNLTSSNSIGYIPEFQVFFNDYIDNDFNTLLKSLPPSRNYHVAAVPGSFHGRLFPKSTLHFMYTSSALHWLSRVPQEVVDKSSPAWNKGKIYCTGTSKQVSDAYFGQFKTDMDSFLNARAQELVIGGLLCLVMFGLPNGI</sequence>
<keyword evidence="2" id="KW-0808">Transferase</keyword>
<gene>
    <name evidence="2" type="ORF">RJ641_006493</name>
</gene>